<evidence type="ECO:0000256" key="1">
    <source>
        <dbReference type="SAM" id="MobiDB-lite"/>
    </source>
</evidence>
<evidence type="ECO:0000313" key="2">
    <source>
        <dbReference type="EMBL" id="CAF3805860.1"/>
    </source>
</evidence>
<reference evidence="2" key="1">
    <citation type="submission" date="2021-02" db="EMBL/GenBank/DDBJ databases">
        <authorList>
            <person name="Nowell W R."/>
        </authorList>
    </citation>
    <scope>NUCLEOTIDE SEQUENCE</scope>
</reference>
<sequence>MLNVYKIKDESRLKPSGKRKALGRPKTFARHGY</sequence>
<feature type="compositionally biased region" description="Basic residues" evidence="1">
    <location>
        <begin position="15"/>
        <end position="33"/>
    </location>
</feature>
<feature type="region of interest" description="Disordered" evidence="1">
    <location>
        <begin position="1"/>
        <end position="33"/>
    </location>
</feature>
<feature type="non-terminal residue" evidence="2">
    <location>
        <position position="33"/>
    </location>
</feature>
<accession>A0A819BRU8</accession>
<gene>
    <name evidence="2" type="ORF">OKA104_LOCUS18763</name>
</gene>
<proteinExistence type="predicted"/>
<comment type="caution">
    <text evidence="2">The sequence shown here is derived from an EMBL/GenBank/DDBJ whole genome shotgun (WGS) entry which is preliminary data.</text>
</comment>
<name>A0A819BRU8_9BILA</name>
<organism evidence="2 3">
    <name type="scientific">Adineta steineri</name>
    <dbReference type="NCBI Taxonomy" id="433720"/>
    <lineage>
        <taxon>Eukaryota</taxon>
        <taxon>Metazoa</taxon>
        <taxon>Spiralia</taxon>
        <taxon>Gnathifera</taxon>
        <taxon>Rotifera</taxon>
        <taxon>Eurotatoria</taxon>
        <taxon>Bdelloidea</taxon>
        <taxon>Adinetida</taxon>
        <taxon>Adinetidae</taxon>
        <taxon>Adineta</taxon>
    </lineage>
</organism>
<dbReference type="EMBL" id="CAJOAY010001180">
    <property type="protein sequence ID" value="CAF3805860.1"/>
    <property type="molecule type" value="Genomic_DNA"/>
</dbReference>
<dbReference type="Proteomes" id="UP000663881">
    <property type="component" value="Unassembled WGS sequence"/>
</dbReference>
<feature type="compositionally biased region" description="Basic and acidic residues" evidence="1">
    <location>
        <begin position="1"/>
        <end position="13"/>
    </location>
</feature>
<protein>
    <submittedName>
        <fullName evidence="2">Uncharacterized protein</fullName>
    </submittedName>
</protein>
<dbReference type="AlphaFoldDB" id="A0A819BRU8"/>
<evidence type="ECO:0000313" key="3">
    <source>
        <dbReference type="Proteomes" id="UP000663881"/>
    </source>
</evidence>